<feature type="domain" description="N-acetyltransferase" evidence="1">
    <location>
        <begin position="9"/>
        <end position="176"/>
    </location>
</feature>
<gene>
    <name evidence="2" type="ORF">A3843_16425</name>
</gene>
<dbReference type="Gene3D" id="3.40.630.30">
    <property type="match status" value="1"/>
</dbReference>
<proteinExistence type="predicted"/>
<evidence type="ECO:0000313" key="3">
    <source>
        <dbReference type="Proteomes" id="UP000185783"/>
    </source>
</evidence>
<comment type="caution">
    <text evidence="2">The sequence shown here is derived from an EMBL/GenBank/DDBJ whole genome shotgun (WGS) entry which is preliminary data.</text>
</comment>
<dbReference type="AlphaFoldDB" id="A0A1U7JE10"/>
<sequence>MPEINPLDITLRPARAGDEAFLKKLHQAERHWEFAPLLNAGAVDTYQKVLAQQYDAHHTVYFRSYDMAKYGLILWCGKPIGRLYLDERDSEVRVLDIALMPEYRGAGIGRLVMRGVCAGAARKRLPVQLHVHALNSAAYRFYYRLGFEPTETNQRHIRMRWYHPSYEDFARGQFIPPDVVIRRLQGTSPAAAQR</sequence>
<dbReference type="STRING" id="197461.A3843_16425"/>
<dbReference type="GO" id="GO:0016747">
    <property type="term" value="F:acyltransferase activity, transferring groups other than amino-acyl groups"/>
    <property type="evidence" value="ECO:0007669"/>
    <property type="project" value="InterPro"/>
</dbReference>
<dbReference type="SUPFAM" id="SSF55729">
    <property type="entry name" value="Acyl-CoA N-acyltransferases (Nat)"/>
    <property type="match status" value="1"/>
</dbReference>
<dbReference type="InterPro" id="IPR000182">
    <property type="entry name" value="GNAT_dom"/>
</dbReference>
<dbReference type="Pfam" id="PF00583">
    <property type="entry name" value="Acetyltransf_1"/>
    <property type="match status" value="1"/>
</dbReference>
<dbReference type="EMBL" id="LVVZ01000029">
    <property type="protein sequence ID" value="OKL42881.1"/>
    <property type="molecule type" value="Genomic_DNA"/>
</dbReference>
<dbReference type="PROSITE" id="PS51186">
    <property type="entry name" value="GNAT"/>
    <property type="match status" value="1"/>
</dbReference>
<reference evidence="2 3" key="1">
    <citation type="submission" date="2016-03" db="EMBL/GenBank/DDBJ databases">
        <title>Genome sequence of Nesiotobacter sp. nov., a moderately halophilic alphaproteobacterium isolated from the Yellow Sea, China.</title>
        <authorList>
            <person name="Zhang G."/>
            <person name="Zhang R."/>
        </authorList>
    </citation>
    <scope>NUCLEOTIDE SEQUENCE [LARGE SCALE GENOMIC DNA]</scope>
    <source>
        <strain evidence="2 3">WB1-6</strain>
    </source>
</reference>
<dbReference type="InterPro" id="IPR016181">
    <property type="entry name" value="Acyl_CoA_acyltransferase"/>
</dbReference>
<accession>A0A1U7JE10</accession>
<evidence type="ECO:0000259" key="1">
    <source>
        <dbReference type="PROSITE" id="PS51186"/>
    </source>
</evidence>
<dbReference type="RefSeq" id="WP_028482363.1">
    <property type="nucleotide sequence ID" value="NZ_LVVZ01000029.1"/>
</dbReference>
<protein>
    <recommendedName>
        <fullName evidence="1">N-acetyltransferase domain-containing protein</fullName>
    </recommendedName>
</protein>
<evidence type="ECO:0000313" key="2">
    <source>
        <dbReference type="EMBL" id="OKL42881.1"/>
    </source>
</evidence>
<keyword evidence="3" id="KW-1185">Reference proteome</keyword>
<organism evidence="2 3">
    <name type="scientific">Pseudovibrio exalbescens</name>
    <dbReference type="NCBI Taxonomy" id="197461"/>
    <lineage>
        <taxon>Bacteria</taxon>
        <taxon>Pseudomonadati</taxon>
        <taxon>Pseudomonadota</taxon>
        <taxon>Alphaproteobacteria</taxon>
        <taxon>Hyphomicrobiales</taxon>
        <taxon>Stappiaceae</taxon>
        <taxon>Pseudovibrio</taxon>
    </lineage>
</organism>
<name>A0A1U7JE10_9HYPH</name>
<dbReference type="Proteomes" id="UP000185783">
    <property type="component" value="Unassembled WGS sequence"/>
</dbReference>